<dbReference type="AlphaFoldDB" id="L0A7K4"/>
<dbReference type="PANTHER" id="PTHR43293:SF3">
    <property type="entry name" value="CHOLESTEROL RING-CLEAVING HYDROLASE IPDB SUBUNIT"/>
    <property type="match status" value="1"/>
</dbReference>
<dbReference type="RefSeq" id="WP_015231751.1">
    <property type="nucleotide sequence ID" value="NC_019791.1"/>
</dbReference>
<dbReference type="GeneID" id="14211322"/>
<keyword evidence="2" id="KW-1185">Reference proteome</keyword>
<protein>
    <submittedName>
        <fullName evidence="1">Acyl CoA:acetate/3-ketoacid CoA transferase, beta subunit</fullName>
    </submittedName>
</protein>
<accession>L0A7K4</accession>
<dbReference type="InterPro" id="IPR037171">
    <property type="entry name" value="NagB/RpiA_transferase-like"/>
</dbReference>
<dbReference type="EMBL" id="CP003378">
    <property type="protein sequence ID" value="AFZ69853.1"/>
    <property type="molecule type" value="Genomic_DNA"/>
</dbReference>
<dbReference type="InterPro" id="IPR004165">
    <property type="entry name" value="CoA_trans_fam_I"/>
</dbReference>
<dbReference type="eggNOG" id="arCOG05316">
    <property type="taxonomic scope" value="Archaea"/>
</dbReference>
<dbReference type="Proteomes" id="UP000010469">
    <property type="component" value="Chromosome"/>
</dbReference>
<evidence type="ECO:0000313" key="2">
    <source>
        <dbReference type="Proteomes" id="UP000010469"/>
    </source>
</evidence>
<dbReference type="PANTHER" id="PTHR43293">
    <property type="entry name" value="ACETATE COA-TRANSFERASE YDIF"/>
    <property type="match status" value="1"/>
</dbReference>
<dbReference type="STRING" id="1056495.Calag_0062"/>
<sequence>MSARPTDLMIKCMGSFIEDKDYVYHGLDSILPQLAMVYASLYLKKDFIFHSVAEPFLVDASQVLIRPSTGDPHSESSGIATVTTIDAFDLAAKGKMDLMYFGTAQIDEYANINLTSIGSYDNPKVKLPGGAATAYLYPIVKKIVIWARHDPRVLVKKVDFITGNGKMRIDNNLKTVLCTNRALIEFTKNGPILRAVFQGYDVEQVLNTGGMKISVPDKVDIIKELNEEELNVINKADPNGLRYEENYG</sequence>
<dbReference type="InParanoid" id="L0A7K4"/>
<dbReference type="HOGENOM" id="CLU_069088_0_0_2"/>
<dbReference type="KEGG" id="clg:Calag_0062"/>
<organism evidence="1 2">
    <name type="scientific">Caldisphaera lagunensis (strain DSM 15908 / JCM 11604 / ANMR 0165 / IC-154)</name>
    <dbReference type="NCBI Taxonomy" id="1056495"/>
    <lineage>
        <taxon>Archaea</taxon>
        <taxon>Thermoproteota</taxon>
        <taxon>Thermoprotei</taxon>
        <taxon>Acidilobales</taxon>
        <taxon>Caldisphaeraceae</taxon>
        <taxon>Caldisphaera</taxon>
    </lineage>
</organism>
<keyword evidence="1" id="KW-0808">Transferase</keyword>
<gene>
    <name evidence="1" type="ordered locus">Calag_0062</name>
</gene>
<dbReference type="GO" id="GO:0008410">
    <property type="term" value="F:CoA-transferase activity"/>
    <property type="evidence" value="ECO:0007669"/>
    <property type="project" value="InterPro"/>
</dbReference>
<proteinExistence type="predicted"/>
<dbReference type="Gene3D" id="3.40.1080.10">
    <property type="entry name" value="Glutaconate Coenzyme A-transferase"/>
    <property type="match status" value="1"/>
</dbReference>
<dbReference type="FunCoup" id="L0A7K4">
    <property type="interactions" value="23"/>
</dbReference>
<dbReference type="Pfam" id="PF01144">
    <property type="entry name" value="CoA_trans"/>
    <property type="match status" value="1"/>
</dbReference>
<reference evidence="2" key="1">
    <citation type="submission" date="2012-03" db="EMBL/GenBank/DDBJ databases">
        <title>Complete genome of Caldisphaera lagunensis DSM 15908.</title>
        <authorList>
            <person name="Lucas S."/>
            <person name="Copeland A."/>
            <person name="Lapidus A."/>
            <person name="Glavina del Rio T."/>
            <person name="Dalin E."/>
            <person name="Tice H."/>
            <person name="Bruce D."/>
            <person name="Goodwin L."/>
            <person name="Pitluck S."/>
            <person name="Peters L."/>
            <person name="Mikhailova N."/>
            <person name="Teshima H."/>
            <person name="Kyrpides N."/>
            <person name="Mavromatis K."/>
            <person name="Ivanova N."/>
            <person name="Brettin T."/>
            <person name="Detter J.C."/>
            <person name="Han C."/>
            <person name="Larimer F."/>
            <person name="Land M."/>
            <person name="Hauser L."/>
            <person name="Markowitz V."/>
            <person name="Cheng J.-F."/>
            <person name="Hugenholtz P."/>
            <person name="Woyke T."/>
            <person name="Wu D."/>
            <person name="Spring S."/>
            <person name="Schroeder M."/>
            <person name="Brambilla E."/>
            <person name="Klenk H.-P."/>
            <person name="Eisen J.A."/>
        </authorList>
    </citation>
    <scope>NUCLEOTIDE SEQUENCE [LARGE SCALE GENOMIC DNA]</scope>
    <source>
        <strain evidence="2">DSM 15908 / JCM 11604 / IC-154</strain>
    </source>
</reference>
<dbReference type="SUPFAM" id="SSF100950">
    <property type="entry name" value="NagB/RpiA/CoA transferase-like"/>
    <property type="match status" value="1"/>
</dbReference>
<evidence type="ECO:0000313" key="1">
    <source>
        <dbReference type="EMBL" id="AFZ69853.1"/>
    </source>
</evidence>
<name>L0A7K4_CALLD</name>